<evidence type="ECO:0000256" key="1">
    <source>
        <dbReference type="SAM" id="Phobius"/>
    </source>
</evidence>
<evidence type="ECO:0000313" key="2">
    <source>
        <dbReference type="EMBL" id="MBU9722117.1"/>
    </source>
</evidence>
<feature type="transmembrane region" description="Helical" evidence="1">
    <location>
        <begin position="6"/>
        <end position="29"/>
    </location>
</feature>
<dbReference type="InterPro" id="IPR025917">
    <property type="entry name" value="YuiB"/>
</dbReference>
<feature type="transmembrane region" description="Helical" evidence="1">
    <location>
        <begin position="36"/>
        <end position="58"/>
    </location>
</feature>
<reference evidence="2 3" key="1">
    <citation type="submission" date="2021-06" db="EMBL/GenBank/DDBJ databases">
        <title>Bacillus sp. RD4P76, an endophyte from a halophyte.</title>
        <authorList>
            <person name="Sun J.-Q."/>
        </authorList>
    </citation>
    <scope>NUCLEOTIDE SEQUENCE [LARGE SCALE GENOMIC DNA]</scope>
    <source>
        <strain evidence="2 3">JCM 17098</strain>
    </source>
</reference>
<sequence>MLSLPQLIIAIVLYFVLFFGIGFILNMLLRSTWTMAVIYPIVIFFIVDESGLLQYFLSPGEAFPTFFNDLIALKTADIIILSAGMAGAILSGIANRMLRNRGYQMF</sequence>
<keyword evidence="1" id="KW-0472">Membrane</keyword>
<comment type="caution">
    <text evidence="2">The sequence shown here is derived from an EMBL/GenBank/DDBJ whole genome shotgun (WGS) entry which is preliminary data.</text>
</comment>
<evidence type="ECO:0000313" key="3">
    <source>
        <dbReference type="Proteomes" id="UP000790580"/>
    </source>
</evidence>
<protein>
    <submittedName>
        <fullName evidence="2">YuiB family protein</fullName>
    </submittedName>
</protein>
<name>A0ABS6JU76_9BACI</name>
<feature type="transmembrane region" description="Helical" evidence="1">
    <location>
        <begin position="78"/>
        <end position="98"/>
    </location>
</feature>
<keyword evidence="1" id="KW-0812">Transmembrane</keyword>
<organism evidence="2 3">
    <name type="scientific">Evansella alkalicola</name>
    <dbReference type="NCBI Taxonomy" id="745819"/>
    <lineage>
        <taxon>Bacteria</taxon>
        <taxon>Bacillati</taxon>
        <taxon>Bacillota</taxon>
        <taxon>Bacilli</taxon>
        <taxon>Bacillales</taxon>
        <taxon>Bacillaceae</taxon>
        <taxon>Evansella</taxon>
    </lineage>
</organism>
<dbReference type="Proteomes" id="UP000790580">
    <property type="component" value="Unassembled WGS sequence"/>
</dbReference>
<proteinExistence type="predicted"/>
<accession>A0ABS6JU76</accession>
<gene>
    <name evidence="2" type="ORF">KS407_11790</name>
</gene>
<dbReference type="RefSeq" id="WP_088076361.1">
    <property type="nucleotide sequence ID" value="NZ_JAHQCR010000050.1"/>
</dbReference>
<dbReference type="EMBL" id="JAHQCR010000050">
    <property type="protein sequence ID" value="MBU9722117.1"/>
    <property type="molecule type" value="Genomic_DNA"/>
</dbReference>
<keyword evidence="3" id="KW-1185">Reference proteome</keyword>
<dbReference type="Pfam" id="PF14068">
    <property type="entry name" value="YuiB"/>
    <property type="match status" value="1"/>
</dbReference>
<keyword evidence="1" id="KW-1133">Transmembrane helix</keyword>